<dbReference type="RefSeq" id="WP_110938925.1">
    <property type="nucleotide sequence ID" value="NZ_KZ614148.1"/>
</dbReference>
<name>A0A3A9KKQ3_9BACI</name>
<organism evidence="4 5">
    <name type="scientific">Salipaludibacillus neizhouensis</name>
    <dbReference type="NCBI Taxonomy" id="885475"/>
    <lineage>
        <taxon>Bacteria</taxon>
        <taxon>Bacillati</taxon>
        <taxon>Bacillota</taxon>
        <taxon>Bacilli</taxon>
        <taxon>Bacillales</taxon>
        <taxon>Bacillaceae</taxon>
    </lineage>
</organism>
<dbReference type="InterPro" id="IPR023214">
    <property type="entry name" value="HAD_sf"/>
</dbReference>
<protein>
    <submittedName>
        <fullName evidence="4">HAD family hydrolase</fullName>
    </submittedName>
</protein>
<dbReference type="GO" id="GO:0046872">
    <property type="term" value="F:metal ion binding"/>
    <property type="evidence" value="ECO:0007669"/>
    <property type="project" value="UniProtKB-KW"/>
</dbReference>
<dbReference type="InterPro" id="IPR036412">
    <property type="entry name" value="HAD-like_sf"/>
</dbReference>
<dbReference type="AlphaFoldDB" id="A0A3A9KKQ3"/>
<dbReference type="SFLD" id="SFLDG01129">
    <property type="entry name" value="C1.5:_HAD__Beta-PGM__Phosphata"/>
    <property type="match status" value="1"/>
</dbReference>
<keyword evidence="2 4" id="KW-0378">Hydrolase</keyword>
<dbReference type="InterPro" id="IPR023198">
    <property type="entry name" value="PGP-like_dom2"/>
</dbReference>
<keyword evidence="3" id="KW-0460">Magnesium</keyword>
<dbReference type="OrthoDB" id="6101375at2"/>
<accession>A0A3A9KKQ3</accession>
<dbReference type="Proteomes" id="UP000281498">
    <property type="component" value="Unassembled WGS sequence"/>
</dbReference>
<dbReference type="InterPro" id="IPR051400">
    <property type="entry name" value="HAD-like_hydrolase"/>
</dbReference>
<dbReference type="SFLD" id="SFLDS00003">
    <property type="entry name" value="Haloacid_Dehalogenase"/>
    <property type="match status" value="1"/>
</dbReference>
<dbReference type="SUPFAM" id="SSF56784">
    <property type="entry name" value="HAD-like"/>
    <property type="match status" value="1"/>
</dbReference>
<dbReference type="PANTHER" id="PTHR46470">
    <property type="entry name" value="N-ACYLNEURAMINATE-9-PHOSPHATASE"/>
    <property type="match status" value="1"/>
</dbReference>
<gene>
    <name evidence="4" type="ORF">CR203_20530</name>
</gene>
<sequence>MESQTLIFDLDDTLVHCNKYFKNAVDEFVEQIQEWFDHLSKEEIRKRQIEIDIKSVKEHGLHSSRFPESLATTYMSFCTECDRNNEKEKLQIVKNIGKSVFQIEVQPFPDMYDVLNTLKDEGHSMYLFTGGDEPNQNRKIMQLELEEYFKNNVYIFEHKNADALRKVIEEIKITPKSTWMIGNSLRTDIQPAIDLEINAIHIPSDIEWAYNKKNLEIETEFKGKFIELKSLKDLPNYIRGHANR</sequence>
<dbReference type="Gene3D" id="3.40.50.1000">
    <property type="entry name" value="HAD superfamily/HAD-like"/>
    <property type="match status" value="1"/>
</dbReference>
<dbReference type="Gene3D" id="1.10.150.240">
    <property type="entry name" value="Putative phosphatase, domain 2"/>
    <property type="match status" value="1"/>
</dbReference>
<evidence type="ECO:0000256" key="1">
    <source>
        <dbReference type="ARBA" id="ARBA00022723"/>
    </source>
</evidence>
<proteinExistence type="predicted"/>
<reference evidence="4 5" key="1">
    <citation type="submission" date="2017-10" db="EMBL/GenBank/DDBJ databases">
        <title>Bacillus sp. nov., a halophilic bacterium isolated from a Keqin Lake.</title>
        <authorList>
            <person name="Wang H."/>
        </authorList>
    </citation>
    <scope>NUCLEOTIDE SEQUENCE [LARGE SCALE GENOMIC DNA]</scope>
    <source>
        <strain evidence="4 5">KCTC 13187</strain>
    </source>
</reference>
<evidence type="ECO:0000256" key="2">
    <source>
        <dbReference type="ARBA" id="ARBA00022801"/>
    </source>
</evidence>
<keyword evidence="1" id="KW-0479">Metal-binding</keyword>
<dbReference type="EMBL" id="PDOE01000016">
    <property type="protein sequence ID" value="RKL65466.1"/>
    <property type="molecule type" value="Genomic_DNA"/>
</dbReference>
<dbReference type="GO" id="GO:0016791">
    <property type="term" value="F:phosphatase activity"/>
    <property type="evidence" value="ECO:0007669"/>
    <property type="project" value="TreeGrafter"/>
</dbReference>
<comment type="caution">
    <text evidence="4">The sequence shown here is derived from an EMBL/GenBank/DDBJ whole genome shotgun (WGS) entry which is preliminary data.</text>
</comment>
<evidence type="ECO:0000256" key="3">
    <source>
        <dbReference type="ARBA" id="ARBA00022842"/>
    </source>
</evidence>
<evidence type="ECO:0000313" key="5">
    <source>
        <dbReference type="Proteomes" id="UP000281498"/>
    </source>
</evidence>
<dbReference type="Pfam" id="PF00702">
    <property type="entry name" value="Hydrolase"/>
    <property type="match status" value="1"/>
</dbReference>
<evidence type="ECO:0000313" key="4">
    <source>
        <dbReference type="EMBL" id="RKL65466.1"/>
    </source>
</evidence>
<dbReference type="PANTHER" id="PTHR46470:SF2">
    <property type="entry name" value="GLYCERALDEHYDE 3-PHOSPHATE PHOSPHATASE"/>
    <property type="match status" value="1"/>
</dbReference>
<keyword evidence="5" id="KW-1185">Reference proteome</keyword>